<dbReference type="AlphaFoldDB" id="A0A2M7GAI5"/>
<dbReference type="InterPro" id="IPR032640">
    <property type="entry name" value="AMPK1_CBM"/>
</dbReference>
<dbReference type="Pfam" id="PF16561">
    <property type="entry name" value="AMPK1_CBM"/>
    <property type="match status" value="1"/>
</dbReference>
<accession>A0A2M7GAI5</accession>
<reference evidence="4 5" key="1">
    <citation type="submission" date="2017-09" db="EMBL/GenBank/DDBJ databases">
        <title>Depth-based differentiation of microbial function through sediment-hosted aquifers and enrichment of novel symbionts in the deep terrestrial subsurface.</title>
        <authorList>
            <person name="Probst A.J."/>
            <person name="Ladd B."/>
            <person name="Jarett J.K."/>
            <person name="Geller-Mcgrath D.E."/>
            <person name="Sieber C.M."/>
            <person name="Emerson J.B."/>
            <person name="Anantharaman K."/>
            <person name="Thomas B.C."/>
            <person name="Malmstrom R."/>
            <person name="Stieglmeier M."/>
            <person name="Klingl A."/>
            <person name="Woyke T."/>
            <person name="Ryan C.M."/>
            <person name="Banfield J.F."/>
        </authorList>
    </citation>
    <scope>NUCLEOTIDE SEQUENCE [LARGE SCALE GENOMIC DNA]</scope>
    <source>
        <strain evidence="4">CG17_big_fil_post_rev_8_21_14_2_50_48_46</strain>
    </source>
</reference>
<dbReference type="InterPro" id="IPR050827">
    <property type="entry name" value="CRP1_MDG1_kinase"/>
</dbReference>
<dbReference type="InterPro" id="IPR013783">
    <property type="entry name" value="Ig-like_fold"/>
</dbReference>
<dbReference type="CDD" id="cd07184">
    <property type="entry name" value="E_set_Isoamylase_like_N"/>
    <property type="match status" value="1"/>
</dbReference>
<dbReference type="Gene3D" id="3.40.50.1820">
    <property type="entry name" value="alpha/beta hydrolase"/>
    <property type="match status" value="2"/>
</dbReference>
<protein>
    <recommendedName>
        <fullName evidence="6">Serine aminopeptidase S33 domain-containing protein</fullName>
    </recommendedName>
</protein>
<dbReference type="SUPFAM" id="SSF81296">
    <property type="entry name" value="E set domains"/>
    <property type="match status" value="1"/>
</dbReference>
<evidence type="ECO:0000259" key="3">
    <source>
        <dbReference type="Pfam" id="PF16561"/>
    </source>
</evidence>
<evidence type="ECO:0000313" key="4">
    <source>
        <dbReference type="EMBL" id="PIW19169.1"/>
    </source>
</evidence>
<comment type="caution">
    <text evidence="4">The sequence shown here is derived from an EMBL/GenBank/DDBJ whole genome shotgun (WGS) entry which is preliminary data.</text>
</comment>
<evidence type="ECO:0000256" key="1">
    <source>
        <dbReference type="ARBA" id="ARBA00010926"/>
    </source>
</evidence>
<dbReference type="EMBL" id="PFFQ01000005">
    <property type="protein sequence ID" value="PIW19169.1"/>
    <property type="molecule type" value="Genomic_DNA"/>
</dbReference>
<name>A0A2M7GAI5_9BACT</name>
<dbReference type="InterPro" id="IPR014756">
    <property type="entry name" value="Ig_E-set"/>
</dbReference>
<feature type="domain" description="Serine aminopeptidase S33" evidence="2">
    <location>
        <begin position="148"/>
        <end position="214"/>
    </location>
</feature>
<organism evidence="4 5">
    <name type="scientific">bacterium (Candidatus Blackallbacteria) CG17_big_fil_post_rev_8_21_14_2_50_48_46</name>
    <dbReference type="NCBI Taxonomy" id="2014261"/>
    <lineage>
        <taxon>Bacteria</taxon>
        <taxon>Candidatus Blackallbacteria</taxon>
    </lineage>
</organism>
<evidence type="ECO:0000313" key="5">
    <source>
        <dbReference type="Proteomes" id="UP000231019"/>
    </source>
</evidence>
<dbReference type="PANTHER" id="PTHR10343:SF84">
    <property type="entry name" value="5'-AMP-ACTIVATED PROTEIN KINASE SUBUNIT BETA-1"/>
    <property type="match status" value="1"/>
</dbReference>
<gene>
    <name evidence="4" type="ORF">COW36_01795</name>
</gene>
<dbReference type="SUPFAM" id="SSF53474">
    <property type="entry name" value="alpha/beta-Hydrolases"/>
    <property type="match status" value="1"/>
</dbReference>
<dbReference type="Pfam" id="PF12146">
    <property type="entry name" value="Hydrolase_4"/>
    <property type="match status" value="1"/>
</dbReference>
<feature type="domain" description="AMP-activated protein kinase glycogen-binding" evidence="3">
    <location>
        <begin position="250"/>
        <end position="319"/>
    </location>
</feature>
<sequence length="320" mass="35446">MKNPLETLEGWREHYRLQGLAESDLPFLYYQPDLATGLLLLHGSAATPCNHRALGQLLFGQGFSVLAPVLAGHENPAQLQSGAISWQDCYHSAEEALDWLSQYVQRIFVVGSSFGGSLAYLLGIHRSDRVSGVIALSAPSLNSGRYRPPTPWMHQVTACTSEVEHTLHRLEVPTLVMHGADDPAVKVKNALYAFEQIAAPCKKLLLYQGMGHSLGFGFNTPEVAGDIAGFIRRSWEPIPSRFSLADADFESVYLAGEFNRWEAHSLPLKKEKGVWTRLLELPPGVHQYKFVIDGKNWVLDPEADSVLTPYAERNSVIRVG</sequence>
<evidence type="ECO:0008006" key="6">
    <source>
        <dbReference type="Google" id="ProtNLM"/>
    </source>
</evidence>
<dbReference type="Gene3D" id="2.60.40.10">
    <property type="entry name" value="Immunoglobulins"/>
    <property type="match status" value="1"/>
</dbReference>
<evidence type="ECO:0000259" key="2">
    <source>
        <dbReference type="Pfam" id="PF12146"/>
    </source>
</evidence>
<dbReference type="InterPro" id="IPR029058">
    <property type="entry name" value="AB_hydrolase_fold"/>
</dbReference>
<dbReference type="Proteomes" id="UP000231019">
    <property type="component" value="Unassembled WGS sequence"/>
</dbReference>
<dbReference type="InterPro" id="IPR022742">
    <property type="entry name" value="Hydrolase_4"/>
</dbReference>
<dbReference type="PANTHER" id="PTHR10343">
    <property type="entry name" value="5'-AMP-ACTIVATED PROTEIN KINASE , BETA SUBUNIT"/>
    <property type="match status" value="1"/>
</dbReference>
<comment type="similarity">
    <text evidence="1">Belongs to the 5'-AMP-activated protein kinase beta subunit family.</text>
</comment>
<proteinExistence type="inferred from homology"/>